<sequence>MRGLLEPRFLVKNMLKTCRFASLGIINYGNPILAVCSLELTEPLSIISRCFDRAPEMVLNPPLLSTFPFVTVDLKRTFSCLNELRVENDEKSTTALVEGSMAPR</sequence>
<gene>
    <name evidence="1" type="ORF">PoB_004772200</name>
</gene>
<evidence type="ECO:0000313" key="1">
    <source>
        <dbReference type="EMBL" id="GFO21217.1"/>
    </source>
</evidence>
<comment type="caution">
    <text evidence="1">The sequence shown here is derived from an EMBL/GenBank/DDBJ whole genome shotgun (WGS) entry which is preliminary data.</text>
</comment>
<evidence type="ECO:0000313" key="2">
    <source>
        <dbReference type="Proteomes" id="UP000735302"/>
    </source>
</evidence>
<protein>
    <submittedName>
        <fullName evidence="1">Uncharacterized protein</fullName>
    </submittedName>
</protein>
<accession>A0AAV4BPB6</accession>
<proteinExistence type="predicted"/>
<name>A0AAV4BPB6_9GAST</name>
<dbReference type="Proteomes" id="UP000735302">
    <property type="component" value="Unassembled WGS sequence"/>
</dbReference>
<organism evidence="1 2">
    <name type="scientific">Plakobranchus ocellatus</name>
    <dbReference type="NCBI Taxonomy" id="259542"/>
    <lineage>
        <taxon>Eukaryota</taxon>
        <taxon>Metazoa</taxon>
        <taxon>Spiralia</taxon>
        <taxon>Lophotrochozoa</taxon>
        <taxon>Mollusca</taxon>
        <taxon>Gastropoda</taxon>
        <taxon>Heterobranchia</taxon>
        <taxon>Euthyneura</taxon>
        <taxon>Panpulmonata</taxon>
        <taxon>Sacoglossa</taxon>
        <taxon>Placobranchoidea</taxon>
        <taxon>Plakobranchidae</taxon>
        <taxon>Plakobranchus</taxon>
    </lineage>
</organism>
<keyword evidence="2" id="KW-1185">Reference proteome</keyword>
<reference evidence="1 2" key="1">
    <citation type="journal article" date="2021" name="Elife">
        <title>Chloroplast acquisition without the gene transfer in kleptoplastic sea slugs, Plakobranchus ocellatus.</title>
        <authorList>
            <person name="Maeda T."/>
            <person name="Takahashi S."/>
            <person name="Yoshida T."/>
            <person name="Shimamura S."/>
            <person name="Takaki Y."/>
            <person name="Nagai Y."/>
            <person name="Toyoda A."/>
            <person name="Suzuki Y."/>
            <person name="Arimoto A."/>
            <person name="Ishii H."/>
            <person name="Satoh N."/>
            <person name="Nishiyama T."/>
            <person name="Hasebe M."/>
            <person name="Maruyama T."/>
            <person name="Minagawa J."/>
            <person name="Obokata J."/>
            <person name="Shigenobu S."/>
        </authorList>
    </citation>
    <scope>NUCLEOTIDE SEQUENCE [LARGE SCALE GENOMIC DNA]</scope>
</reference>
<dbReference type="AlphaFoldDB" id="A0AAV4BPB6"/>
<dbReference type="EMBL" id="BLXT01005251">
    <property type="protein sequence ID" value="GFO21217.1"/>
    <property type="molecule type" value="Genomic_DNA"/>
</dbReference>